<dbReference type="HOGENOM" id="CLU_622955_0_0_1"/>
<dbReference type="InterPro" id="IPR027417">
    <property type="entry name" value="P-loop_NTPase"/>
</dbReference>
<dbReference type="Gene3D" id="3.40.50.300">
    <property type="entry name" value="P-loop containing nucleotide triphosphate hydrolases"/>
    <property type="match status" value="1"/>
</dbReference>
<reference evidence="2" key="1">
    <citation type="journal article" date="2012" name="Nature">
        <title>The oyster genome reveals stress adaptation and complexity of shell formation.</title>
        <authorList>
            <person name="Zhang G."/>
            <person name="Fang X."/>
            <person name="Guo X."/>
            <person name="Li L."/>
            <person name="Luo R."/>
            <person name="Xu F."/>
            <person name="Yang P."/>
            <person name="Zhang L."/>
            <person name="Wang X."/>
            <person name="Qi H."/>
            <person name="Xiong Z."/>
            <person name="Que H."/>
            <person name="Xie Y."/>
            <person name="Holland P.W."/>
            <person name="Paps J."/>
            <person name="Zhu Y."/>
            <person name="Wu F."/>
            <person name="Chen Y."/>
            <person name="Wang J."/>
            <person name="Peng C."/>
            <person name="Meng J."/>
            <person name="Yang L."/>
            <person name="Liu J."/>
            <person name="Wen B."/>
            <person name="Zhang N."/>
            <person name="Huang Z."/>
            <person name="Zhu Q."/>
            <person name="Feng Y."/>
            <person name="Mount A."/>
            <person name="Hedgecock D."/>
            <person name="Xu Z."/>
            <person name="Liu Y."/>
            <person name="Domazet-Loso T."/>
            <person name="Du Y."/>
            <person name="Sun X."/>
            <person name="Zhang S."/>
            <person name="Liu B."/>
            <person name="Cheng P."/>
            <person name="Jiang X."/>
            <person name="Li J."/>
            <person name="Fan D."/>
            <person name="Wang W."/>
            <person name="Fu W."/>
            <person name="Wang T."/>
            <person name="Wang B."/>
            <person name="Zhang J."/>
            <person name="Peng Z."/>
            <person name="Li Y."/>
            <person name="Li N."/>
            <person name="Wang J."/>
            <person name="Chen M."/>
            <person name="He Y."/>
            <person name="Tan F."/>
            <person name="Song X."/>
            <person name="Zheng Q."/>
            <person name="Huang R."/>
            <person name="Yang H."/>
            <person name="Du X."/>
            <person name="Chen L."/>
            <person name="Yang M."/>
            <person name="Gaffney P.M."/>
            <person name="Wang S."/>
            <person name="Luo L."/>
            <person name="She Z."/>
            <person name="Ming Y."/>
            <person name="Huang W."/>
            <person name="Zhang S."/>
            <person name="Huang B."/>
            <person name="Zhang Y."/>
            <person name="Qu T."/>
            <person name="Ni P."/>
            <person name="Miao G."/>
            <person name="Wang J."/>
            <person name="Wang Q."/>
            <person name="Steinberg C.E."/>
            <person name="Wang H."/>
            <person name="Li N."/>
            <person name="Qian L."/>
            <person name="Zhang G."/>
            <person name="Li Y."/>
            <person name="Yang H."/>
            <person name="Liu X."/>
            <person name="Wang J."/>
            <person name="Yin Y."/>
            <person name="Wang J."/>
        </authorList>
    </citation>
    <scope>NUCLEOTIDE SEQUENCE [LARGE SCALE GENOMIC DNA]</scope>
    <source>
        <strain evidence="2">05x7-T-G4-1.051#20</strain>
    </source>
</reference>
<proteinExistence type="predicted"/>
<protein>
    <recommendedName>
        <fullName evidence="1">Novel STAND NTPase 3 domain-containing protein</fullName>
    </recommendedName>
</protein>
<organism evidence="2">
    <name type="scientific">Magallana gigas</name>
    <name type="common">Pacific oyster</name>
    <name type="synonym">Crassostrea gigas</name>
    <dbReference type="NCBI Taxonomy" id="29159"/>
    <lineage>
        <taxon>Eukaryota</taxon>
        <taxon>Metazoa</taxon>
        <taxon>Spiralia</taxon>
        <taxon>Lophotrochozoa</taxon>
        <taxon>Mollusca</taxon>
        <taxon>Bivalvia</taxon>
        <taxon>Autobranchia</taxon>
        <taxon>Pteriomorphia</taxon>
        <taxon>Ostreida</taxon>
        <taxon>Ostreoidea</taxon>
        <taxon>Ostreidae</taxon>
        <taxon>Magallana</taxon>
    </lineage>
</organism>
<evidence type="ECO:0000259" key="1">
    <source>
        <dbReference type="Pfam" id="PF20720"/>
    </source>
</evidence>
<dbReference type="InterPro" id="IPR049050">
    <property type="entry name" value="nSTAND3"/>
</dbReference>
<dbReference type="Pfam" id="PF20720">
    <property type="entry name" value="nSTAND3"/>
    <property type="match status" value="1"/>
</dbReference>
<dbReference type="EMBL" id="JH818738">
    <property type="protein sequence ID" value="EKC41587.1"/>
    <property type="molecule type" value="Genomic_DNA"/>
</dbReference>
<accession>K1QXI9</accession>
<feature type="domain" description="Novel STAND NTPase 3" evidence="1">
    <location>
        <begin position="78"/>
        <end position="219"/>
    </location>
</feature>
<name>K1QXI9_MAGGI</name>
<sequence length="440" mass="51199">MFNIIETSCPYNNWVITARKLCADPDRYHCLIDEFSRTGWTCTDPIWVEAGRKKRKGSYQEDPEEKKEMLTLDDDRALARTKRAFQIGKFVVLKGIQGAGKTFLAERLREEWIKQNADVKWICEQKYISEISEGIGYCILDDLFYELQLEKEVLEVRNMVDELYERVSLNGDRKILLTVTSLIMNRYPSLFAKHHYQNMIDLDQLCDEELKEILEFHMEQNNIVRVRNDCKNGNISATQMSEENYQRIMPTKVSDIVKTQGIGMPASIALACRLIEQNKFDEIFGRWIKTPMLWLHSNLKRLLDDDNKKLSIIALELVAFQADTLNTEDINFDLLNKLMKLENCNFSQDCLTVTLKELERTYLEEKDGRFTFRVPVVRKLSNWLMSNNRENPPERYTHLHVTKEVNITFDTSGLLRKLKPGPDADAGGTAYAYPDFVSVS</sequence>
<dbReference type="InParanoid" id="K1QXI9"/>
<evidence type="ECO:0000313" key="2">
    <source>
        <dbReference type="EMBL" id="EKC41587.1"/>
    </source>
</evidence>
<dbReference type="AlphaFoldDB" id="K1QXI9"/>
<gene>
    <name evidence="2" type="ORF">CGI_10025043</name>
</gene>
<dbReference type="SUPFAM" id="SSF52540">
    <property type="entry name" value="P-loop containing nucleoside triphosphate hydrolases"/>
    <property type="match status" value="1"/>
</dbReference>